<dbReference type="AlphaFoldDB" id="A0A5C6A0V7"/>
<evidence type="ECO:0000259" key="2">
    <source>
        <dbReference type="PROSITE" id="PS50966"/>
    </source>
</evidence>
<dbReference type="EMBL" id="SJPM01000010">
    <property type="protein sequence ID" value="TWT92957.1"/>
    <property type="molecule type" value="Genomic_DNA"/>
</dbReference>
<dbReference type="InterPro" id="IPR007527">
    <property type="entry name" value="Znf_SWIM"/>
</dbReference>
<evidence type="ECO:0000313" key="3">
    <source>
        <dbReference type="EMBL" id="TWT92957.1"/>
    </source>
</evidence>
<sequence>MFLSTAYRRPSDVRRTPGGLAIALSPNLRRDRVSFDGRLKDPLAFREAVSALHDVVVSDLRYVPADKSAYEAYQRQIIARESTLRAGVAAEKRAELHGESKDPLPEGLLDDFHQARGMYWSARQQYSNHLMRHDPQLWRRLVPCDPVITVAEDALLFECFSMDESSYGCLSVASDRFDDQRDVALGTTNVDYSWSLYDHFQKLRSYRSTRFNLDPSGFEVATSDSSQSIGGDQHREEKIDLPDSWLRGFMQLQSAMSMPMRRVRLGRSAIYNLLAFLTRHRAKRSPRAIRFELEPGREPNLVLEPWQRSIAGDGGVYEGRVAQSIRVWGRDRLHVLRRLLPLIDSVDVHLIDSGLPSFWVARMGGMQMVLGLSGWTTNDWSAGSALTQLMPPVHLHENELLQIASAFRSSPIMGLDQIAQAVPMSKPKIAVGLNTLAHLGQVIHDLPQQAYRWRQVMPEPVTQAQLGNDDPETAAARALMTQGHVEVDGDRTLDNGLRLITGAAQRRDLELLIDGDGRVLKAKCTCSHHFKNGLRKGPCRHLQALRNVATSSSATPDSLDHWYQQYWN</sequence>
<dbReference type="RefSeq" id="WP_146579679.1">
    <property type="nucleotide sequence ID" value="NZ_SJPM01000010.1"/>
</dbReference>
<feature type="domain" description="SWIM-type" evidence="2">
    <location>
        <begin position="509"/>
        <end position="550"/>
    </location>
</feature>
<dbReference type="GO" id="GO:0008270">
    <property type="term" value="F:zinc ion binding"/>
    <property type="evidence" value="ECO:0007669"/>
    <property type="project" value="UniProtKB-KW"/>
</dbReference>
<evidence type="ECO:0000256" key="1">
    <source>
        <dbReference type="PROSITE-ProRule" id="PRU00325"/>
    </source>
</evidence>
<keyword evidence="1" id="KW-0862">Zinc</keyword>
<reference evidence="3 4" key="1">
    <citation type="submission" date="2019-02" db="EMBL/GenBank/DDBJ databases">
        <title>Deep-cultivation of Planctomycetes and their phenomic and genomic characterization uncovers novel biology.</title>
        <authorList>
            <person name="Wiegand S."/>
            <person name="Jogler M."/>
            <person name="Boedeker C."/>
            <person name="Pinto D."/>
            <person name="Vollmers J."/>
            <person name="Rivas-Marin E."/>
            <person name="Kohn T."/>
            <person name="Peeters S.H."/>
            <person name="Heuer A."/>
            <person name="Rast P."/>
            <person name="Oberbeckmann S."/>
            <person name="Bunk B."/>
            <person name="Jeske O."/>
            <person name="Meyerdierks A."/>
            <person name="Storesund J.E."/>
            <person name="Kallscheuer N."/>
            <person name="Luecker S."/>
            <person name="Lage O.M."/>
            <person name="Pohl T."/>
            <person name="Merkel B.J."/>
            <person name="Hornburger P."/>
            <person name="Mueller R.-W."/>
            <person name="Bruemmer F."/>
            <person name="Labrenz M."/>
            <person name="Spormann A.M."/>
            <person name="Op Den Camp H."/>
            <person name="Overmann J."/>
            <person name="Amann R."/>
            <person name="Jetten M.S.M."/>
            <person name="Mascher T."/>
            <person name="Medema M.H."/>
            <person name="Devos D.P."/>
            <person name="Kaster A.-K."/>
            <person name="Ovreas L."/>
            <person name="Rohde M."/>
            <person name="Galperin M.Y."/>
            <person name="Jogler C."/>
        </authorList>
    </citation>
    <scope>NUCLEOTIDE SEQUENCE [LARGE SCALE GENOMIC DNA]</scope>
    <source>
        <strain evidence="3 4">Pla100</strain>
    </source>
</reference>
<gene>
    <name evidence="3" type="ORF">Pla100_42730</name>
</gene>
<dbReference type="PROSITE" id="PS50966">
    <property type="entry name" value="ZF_SWIM"/>
    <property type="match status" value="1"/>
</dbReference>
<accession>A0A5C6A0V7</accession>
<keyword evidence="1" id="KW-0479">Metal-binding</keyword>
<organism evidence="3 4">
    <name type="scientific">Neorhodopirellula pilleata</name>
    <dbReference type="NCBI Taxonomy" id="2714738"/>
    <lineage>
        <taxon>Bacteria</taxon>
        <taxon>Pseudomonadati</taxon>
        <taxon>Planctomycetota</taxon>
        <taxon>Planctomycetia</taxon>
        <taxon>Pirellulales</taxon>
        <taxon>Pirellulaceae</taxon>
        <taxon>Neorhodopirellula</taxon>
    </lineage>
</organism>
<keyword evidence="1" id="KW-0863">Zinc-finger</keyword>
<dbReference type="OrthoDB" id="7821105at2"/>
<evidence type="ECO:0000313" key="4">
    <source>
        <dbReference type="Proteomes" id="UP000316213"/>
    </source>
</evidence>
<comment type="caution">
    <text evidence="3">The sequence shown here is derived from an EMBL/GenBank/DDBJ whole genome shotgun (WGS) entry which is preliminary data.</text>
</comment>
<proteinExistence type="predicted"/>
<dbReference type="Proteomes" id="UP000316213">
    <property type="component" value="Unassembled WGS sequence"/>
</dbReference>
<keyword evidence="4" id="KW-1185">Reference proteome</keyword>
<name>A0A5C6A0V7_9BACT</name>
<protein>
    <recommendedName>
        <fullName evidence="2">SWIM-type domain-containing protein</fullName>
    </recommendedName>
</protein>